<reference evidence="2" key="1">
    <citation type="submission" date="2007-02" db="EMBL/GenBank/DDBJ databases">
        <authorList>
            <person name="DeShazer D."/>
            <person name="Woods D.E."/>
            <person name="Nierman W.C."/>
        </authorList>
    </citation>
    <scope>NUCLEOTIDE SEQUENCE [LARGE SCALE GENOMIC DNA]</scope>
    <source>
        <strain evidence="2">1106a</strain>
    </source>
</reference>
<accession>A3P1G5</accession>
<name>A3P1G5_BURP0</name>
<proteinExistence type="predicted"/>
<protein>
    <submittedName>
        <fullName evidence="1">Uncharacterized protein</fullName>
    </submittedName>
</protein>
<evidence type="ECO:0000313" key="1">
    <source>
        <dbReference type="EMBL" id="ABN94110.1"/>
    </source>
</evidence>
<dbReference type="KEGG" id="bpl:BURPS1106A_A0132"/>
<organism evidence="1 2">
    <name type="scientific">Burkholderia pseudomallei (strain 1106a)</name>
    <dbReference type="NCBI Taxonomy" id="357348"/>
    <lineage>
        <taxon>Bacteria</taxon>
        <taxon>Pseudomonadati</taxon>
        <taxon>Pseudomonadota</taxon>
        <taxon>Betaproteobacteria</taxon>
        <taxon>Burkholderiales</taxon>
        <taxon>Burkholderiaceae</taxon>
        <taxon>Burkholderia</taxon>
        <taxon>pseudomallei group</taxon>
    </lineage>
</organism>
<gene>
    <name evidence="1" type="ordered locus">BURPS1106A_A0132</name>
</gene>
<dbReference type="Proteomes" id="UP000006738">
    <property type="component" value="Chromosome II"/>
</dbReference>
<evidence type="ECO:0000313" key="2">
    <source>
        <dbReference type="Proteomes" id="UP000006738"/>
    </source>
</evidence>
<sequence length="37" mass="3875">MLPTGRRAVRNYRPPGGGTVAVTPARVPIAQSISVEV</sequence>
<dbReference type="EMBL" id="CP000573">
    <property type="protein sequence ID" value="ABN94110.1"/>
    <property type="molecule type" value="Genomic_DNA"/>
</dbReference>
<dbReference type="HOGENOM" id="CLU_3341310_0_0_4"/>
<dbReference type="AlphaFoldDB" id="A3P1G5"/>